<dbReference type="InterPro" id="IPR010921">
    <property type="entry name" value="Trp_repressor/repl_initiator"/>
</dbReference>
<gene>
    <name evidence="8" type="primary">dnaA</name>
    <name evidence="14" type="ORF">SAMN04487772_12710</name>
</gene>
<dbReference type="EMBL" id="FOHN01000027">
    <property type="protein sequence ID" value="SET51720.1"/>
    <property type="molecule type" value="Genomic_DNA"/>
</dbReference>
<keyword evidence="2 8" id="KW-0963">Cytoplasm</keyword>
<evidence type="ECO:0000313" key="15">
    <source>
        <dbReference type="Proteomes" id="UP000199800"/>
    </source>
</evidence>
<evidence type="ECO:0000259" key="12">
    <source>
        <dbReference type="SMART" id="SM00382"/>
    </source>
</evidence>
<accession>A0A1I0F1Q9</accession>
<protein>
    <recommendedName>
        <fullName evidence="8 9">Chromosomal replication initiator protein DnaA</fullName>
    </recommendedName>
</protein>
<dbReference type="HAMAP" id="MF_00377">
    <property type="entry name" value="DnaA_bact"/>
    <property type="match status" value="1"/>
</dbReference>
<dbReference type="SMART" id="SM00760">
    <property type="entry name" value="Bac_DnaA_C"/>
    <property type="match status" value="1"/>
</dbReference>
<feature type="binding site" evidence="8">
    <location>
        <position position="161"/>
    </location>
    <ligand>
        <name>ATP</name>
        <dbReference type="ChEBI" id="CHEBI:30616"/>
    </ligand>
</feature>
<dbReference type="OrthoDB" id="9807019at2"/>
<dbReference type="CDD" id="cd06571">
    <property type="entry name" value="Bac_DnaA_C"/>
    <property type="match status" value="1"/>
</dbReference>
<evidence type="ECO:0000256" key="9">
    <source>
        <dbReference type="NCBIfam" id="TIGR00362"/>
    </source>
</evidence>
<proteinExistence type="inferred from homology"/>
<dbReference type="InterPro" id="IPR018312">
    <property type="entry name" value="Chromosome_initiator_DnaA_CS"/>
</dbReference>
<dbReference type="InterPro" id="IPR003593">
    <property type="entry name" value="AAA+_ATPase"/>
</dbReference>
<dbReference type="InterPro" id="IPR027417">
    <property type="entry name" value="P-loop_NTPase"/>
</dbReference>
<dbReference type="GO" id="GO:0003688">
    <property type="term" value="F:DNA replication origin binding"/>
    <property type="evidence" value="ECO:0007669"/>
    <property type="project" value="UniProtKB-UniRule"/>
</dbReference>
<dbReference type="Gene3D" id="1.10.1750.10">
    <property type="match status" value="1"/>
</dbReference>
<evidence type="ECO:0000256" key="2">
    <source>
        <dbReference type="ARBA" id="ARBA00022490"/>
    </source>
</evidence>
<evidence type="ECO:0000256" key="4">
    <source>
        <dbReference type="ARBA" id="ARBA00022741"/>
    </source>
</evidence>
<feature type="binding site" evidence="8">
    <location>
        <position position="159"/>
    </location>
    <ligand>
        <name>ATP</name>
        <dbReference type="ChEBI" id="CHEBI:30616"/>
    </ligand>
</feature>
<dbReference type="FunFam" id="3.40.50.300:FF:000150">
    <property type="entry name" value="Chromosomal replication initiator protein DnaA"/>
    <property type="match status" value="1"/>
</dbReference>
<dbReference type="InterPro" id="IPR038454">
    <property type="entry name" value="DnaA_N_sf"/>
</dbReference>
<feature type="domain" description="AAA+ ATPase" evidence="12">
    <location>
        <begin position="148"/>
        <end position="280"/>
    </location>
</feature>
<keyword evidence="4 8" id="KW-0547">Nucleotide-binding</keyword>
<comment type="subunit">
    <text evidence="8">Oligomerizes as a right-handed, spiral filament on DNA at oriC.</text>
</comment>
<organism evidence="14 15">
    <name type="scientific">[Clostridium] polysaccharolyticum</name>
    <dbReference type="NCBI Taxonomy" id="29364"/>
    <lineage>
        <taxon>Bacteria</taxon>
        <taxon>Bacillati</taxon>
        <taxon>Bacillota</taxon>
        <taxon>Clostridia</taxon>
        <taxon>Lachnospirales</taxon>
        <taxon>Lachnospiraceae</taxon>
    </lineage>
</organism>
<evidence type="ECO:0000256" key="11">
    <source>
        <dbReference type="RuleBase" id="RU004227"/>
    </source>
</evidence>
<evidence type="ECO:0000256" key="8">
    <source>
        <dbReference type="HAMAP-Rule" id="MF_00377"/>
    </source>
</evidence>
<feature type="binding site" evidence="8">
    <location>
        <position position="163"/>
    </location>
    <ligand>
        <name>ATP</name>
        <dbReference type="ChEBI" id="CHEBI:30616"/>
    </ligand>
</feature>
<dbReference type="STRING" id="29364.SAMN04487772_12710"/>
<dbReference type="InterPro" id="IPR013317">
    <property type="entry name" value="DnaA_dom"/>
</dbReference>
<dbReference type="GO" id="GO:0008289">
    <property type="term" value="F:lipid binding"/>
    <property type="evidence" value="ECO:0007669"/>
    <property type="project" value="UniProtKB-KW"/>
</dbReference>
<comment type="caution">
    <text evidence="8">Lacks conserved residue(s) required for the propagation of feature annotation.</text>
</comment>
<keyword evidence="3 8" id="KW-0235">DNA replication</keyword>
<dbReference type="GO" id="GO:0006275">
    <property type="term" value="P:regulation of DNA replication"/>
    <property type="evidence" value="ECO:0007669"/>
    <property type="project" value="UniProtKB-UniRule"/>
</dbReference>
<keyword evidence="15" id="KW-1185">Reference proteome</keyword>
<evidence type="ECO:0000256" key="6">
    <source>
        <dbReference type="ARBA" id="ARBA00023121"/>
    </source>
</evidence>
<dbReference type="PANTHER" id="PTHR30050:SF2">
    <property type="entry name" value="CHROMOSOMAL REPLICATION INITIATOR PROTEIN DNAA"/>
    <property type="match status" value="1"/>
</dbReference>
<dbReference type="FunFam" id="1.10.8.60:FF:000003">
    <property type="entry name" value="Chromosomal replication initiator protein DnaA"/>
    <property type="match status" value="1"/>
</dbReference>
<dbReference type="InterPro" id="IPR001957">
    <property type="entry name" value="Chromosome_initiator_DnaA"/>
</dbReference>
<name>A0A1I0F1Q9_9FIRM</name>
<keyword evidence="5 8" id="KW-0067">ATP-binding</keyword>
<evidence type="ECO:0000259" key="13">
    <source>
        <dbReference type="SMART" id="SM00760"/>
    </source>
</evidence>
<dbReference type="Gene3D" id="3.30.300.180">
    <property type="match status" value="1"/>
</dbReference>
<evidence type="ECO:0000256" key="3">
    <source>
        <dbReference type="ARBA" id="ARBA00022705"/>
    </source>
</evidence>
<keyword evidence="6 8" id="KW-0446">Lipid-binding</keyword>
<dbReference type="SMART" id="SM00382">
    <property type="entry name" value="AAA"/>
    <property type="match status" value="1"/>
</dbReference>
<dbReference type="GO" id="GO:0005524">
    <property type="term" value="F:ATP binding"/>
    <property type="evidence" value="ECO:0007669"/>
    <property type="project" value="UniProtKB-UniRule"/>
</dbReference>
<dbReference type="SUPFAM" id="SSF48295">
    <property type="entry name" value="TrpR-like"/>
    <property type="match status" value="1"/>
</dbReference>
<dbReference type="Pfam" id="PF08299">
    <property type="entry name" value="Bac_DnaA_C"/>
    <property type="match status" value="1"/>
</dbReference>
<dbReference type="AlphaFoldDB" id="A0A1I0F1Q9"/>
<dbReference type="SUPFAM" id="SSF52540">
    <property type="entry name" value="P-loop containing nucleoside triphosphate hydrolases"/>
    <property type="match status" value="1"/>
</dbReference>
<comment type="similarity">
    <text evidence="1 8 11">Belongs to the DnaA family.</text>
</comment>
<comment type="function">
    <text evidence="8 10">Plays an essential role in the initiation and regulation of chromosomal replication. ATP-DnaA binds to the origin of replication (oriC) to initiate formation of the DNA replication initiation complex once per cell cycle. Binds the DnaA box (a 9 base pair repeat at the origin) and separates the double-stranded (ds)DNA. Forms a right-handed helical filament on oriC DNA; dsDNA binds to the exterior of the filament while single-stranded (ss)DNA is stabiized in the filament's interior. The ATP-DnaA-oriC complex binds and stabilizes one strand of the AT-rich DNA unwinding element (DUE), permitting loading of DNA polymerase. After initiation quickly degrades to an ADP-DnaA complex that is not apt for DNA replication. Binds acidic phospholipids.</text>
</comment>
<comment type="domain">
    <text evidence="8">Domain I is involved in oligomerization and binding regulators, domain II is flexibile and of varying length in different bacteria, domain III forms the AAA+ region, while domain IV binds dsDNA.</text>
</comment>
<dbReference type="Pfam" id="PF00308">
    <property type="entry name" value="Bac_DnaA"/>
    <property type="match status" value="1"/>
</dbReference>
<evidence type="ECO:0000256" key="5">
    <source>
        <dbReference type="ARBA" id="ARBA00022840"/>
    </source>
</evidence>
<evidence type="ECO:0000313" key="14">
    <source>
        <dbReference type="EMBL" id="SET51720.1"/>
    </source>
</evidence>
<reference evidence="14 15" key="1">
    <citation type="submission" date="2016-10" db="EMBL/GenBank/DDBJ databases">
        <authorList>
            <person name="de Groot N.N."/>
        </authorList>
    </citation>
    <scope>NUCLEOTIDE SEQUENCE [LARGE SCALE GENOMIC DNA]</scope>
    <source>
        <strain evidence="14 15">DSM 1801</strain>
    </source>
</reference>
<dbReference type="PROSITE" id="PS01008">
    <property type="entry name" value="DNAA"/>
    <property type="match status" value="1"/>
</dbReference>
<evidence type="ECO:0000256" key="10">
    <source>
        <dbReference type="RuleBase" id="RU000577"/>
    </source>
</evidence>
<evidence type="ECO:0000256" key="7">
    <source>
        <dbReference type="ARBA" id="ARBA00023125"/>
    </source>
</evidence>
<feature type="region of interest" description="Domain IV, binds dsDNA" evidence="8">
    <location>
        <begin position="336"/>
        <end position="457"/>
    </location>
</feature>
<feature type="domain" description="Chromosomal replication initiator DnaA C-terminal" evidence="13">
    <location>
        <begin position="364"/>
        <end position="433"/>
    </location>
</feature>
<dbReference type="Gene3D" id="1.10.8.60">
    <property type="match status" value="1"/>
</dbReference>
<dbReference type="Gene3D" id="3.40.50.300">
    <property type="entry name" value="P-loop containing nucleotide triphosphate hydrolases"/>
    <property type="match status" value="1"/>
</dbReference>
<comment type="subcellular location">
    <subcellularLocation>
        <location evidence="8">Cytoplasm</location>
    </subcellularLocation>
</comment>
<dbReference type="GO" id="GO:0006270">
    <property type="term" value="P:DNA replication initiation"/>
    <property type="evidence" value="ECO:0007669"/>
    <property type="project" value="UniProtKB-UniRule"/>
</dbReference>
<feature type="region of interest" description="Domain I, interacts with DnaA modulators" evidence="8">
    <location>
        <begin position="1"/>
        <end position="96"/>
    </location>
</feature>
<sequence>MEGIIREKWDEILEYLKVEHGITDVSFRTWLQALEVYSVVDHLITISINDGKIGDSRKYIINKFGVPLQVSIEEIIGESFEIKFELASQLKHRQDVTPSPQASKQAYEDDSKYSFLNPRYTFDTFVVGNNNSLAHAASLAVAEAPAEVYNPLFIYGGVGLGKTHLMHSIAHYILEQNPSAKVLYVTSETFTNELIEAIRNRADTTSVAEFRKKYRNIDVLLIDDIQFIIGKESTQEEFFHTFNALHESKKQIIISSDKPPKEFETLEERLRSRFEWGLPVDIQSPDYETRMAILKKKEELDGLSIDNEVLKYIATNIKSNIRELEGALTKIVALSRLKNKEVDVVLAEEALKDLISPNNKRDITVELITDIIADHFGIQSSDIISSKKSRNIAYPRQICMYLCREHTELSLKDIGKKLGNRDHTTILHGIMKIQNDLESDISLQNTVEILKKKINPQ</sequence>
<dbReference type="CDD" id="cd00009">
    <property type="entry name" value="AAA"/>
    <property type="match status" value="1"/>
</dbReference>
<dbReference type="InterPro" id="IPR020591">
    <property type="entry name" value="Chromosome_initiator_DnaA-like"/>
</dbReference>
<dbReference type="NCBIfam" id="TIGR00362">
    <property type="entry name" value="DnaA"/>
    <property type="match status" value="1"/>
</dbReference>
<dbReference type="GO" id="GO:0005886">
    <property type="term" value="C:plasma membrane"/>
    <property type="evidence" value="ECO:0007669"/>
    <property type="project" value="TreeGrafter"/>
</dbReference>
<evidence type="ECO:0000256" key="1">
    <source>
        <dbReference type="ARBA" id="ARBA00006583"/>
    </source>
</evidence>
<feature type="binding site" evidence="8">
    <location>
        <position position="162"/>
    </location>
    <ligand>
        <name>ATP</name>
        <dbReference type="ChEBI" id="CHEBI:30616"/>
    </ligand>
</feature>
<dbReference type="InterPro" id="IPR013159">
    <property type="entry name" value="DnaA_C"/>
</dbReference>
<dbReference type="PRINTS" id="PR00051">
    <property type="entry name" value="DNAA"/>
</dbReference>
<dbReference type="GO" id="GO:0005737">
    <property type="term" value="C:cytoplasm"/>
    <property type="evidence" value="ECO:0007669"/>
    <property type="project" value="UniProtKB-SubCell"/>
</dbReference>
<keyword evidence="7 8" id="KW-0238">DNA-binding</keyword>
<dbReference type="RefSeq" id="WP_092478694.1">
    <property type="nucleotide sequence ID" value="NZ_FOHN01000027.1"/>
</dbReference>
<dbReference type="Proteomes" id="UP000199800">
    <property type="component" value="Unassembled WGS sequence"/>
</dbReference>
<dbReference type="PANTHER" id="PTHR30050">
    <property type="entry name" value="CHROMOSOMAL REPLICATION INITIATOR PROTEIN DNAA"/>
    <property type="match status" value="1"/>
</dbReference>